<proteinExistence type="predicted"/>
<name>A0A1U7HK17_9CHRO</name>
<sequence length="192" mass="21503">MTLATQHPTRDITDPSLEASVSINSLEDFITHPVDDAEWVDGQVVEKTGMTVKHGVIQGRLSYYWRSYIMSHGQGGEPCTEAPCRTNKQVRRPDVAYITPELLAQFGQLATFPQSFPLIAEIASPTDFAEELFAKAKEYLESDCAEVWLVFPEAKWILILTQNQHLWFTANDVVSTQVVLTGFSITVQELLA</sequence>
<reference evidence="2 3" key="1">
    <citation type="submission" date="2016-11" db="EMBL/GenBank/DDBJ databases">
        <title>Draft Genome Sequences of Nine Cyanobacterial Strains from Diverse Habitats.</title>
        <authorList>
            <person name="Zhu T."/>
            <person name="Hou S."/>
            <person name="Lu X."/>
            <person name="Hess W.R."/>
        </authorList>
    </citation>
    <scope>NUCLEOTIDE SEQUENCE [LARGE SCALE GENOMIC DNA]</scope>
    <source>
        <strain evidence="2 3">5.2 s.c.1</strain>
    </source>
</reference>
<dbReference type="AlphaFoldDB" id="A0A1U7HK17"/>
<dbReference type="SUPFAM" id="SSF52980">
    <property type="entry name" value="Restriction endonuclease-like"/>
    <property type="match status" value="1"/>
</dbReference>
<evidence type="ECO:0000313" key="2">
    <source>
        <dbReference type="EMBL" id="OKH23932.1"/>
    </source>
</evidence>
<comment type="caution">
    <text evidence="2">The sequence shown here is derived from an EMBL/GenBank/DDBJ whole genome shotgun (WGS) entry which is preliminary data.</text>
</comment>
<evidence type="ECO:0000313" key="3">
    <source>
        <dbReference type="Proteomes" id="UP000185984"/>
    </source>
</evidence>
<keyword evidence="3" id="KW-1185">Reference proteome</keyword>
<dbReference type="CDD" id="cd06260">
    <property type="entry name" value="DUF820-like"/>
    <property type="match status" value="1"/>
</dbReference>
<dbReference type="Gene3D" id="3.90.1570.10">
    <property type="entry name" value="tt1808, chain A"/>
    <property type="match status" value="1"/>
</dbReference>
<protein>
    <recommendedName>
        <fullName evidence="1">Putative restriction endonuclease domain-containing protein</fullName>
    </recommendedName>
</protein>
<dbReference type="PANTHER" id="PTHR34107:SF1">
    <property type="entry name" value="SLL0198 PROTEIN"/>
    <property type="match status" value="1"/>
</dbReference>
<dbReference type="InterPro" id="IPR012296">
    <property type="entry name" value="Nuclease_put_TT1808"/>
</dbReference>
<dbReference type="STRING" id="247279.NIES1031_16680"/>
<dbReference type="InterPro" id="IPR008538">
    <property type="entry name" value="Uma2"/>
</dbReference>
<dbReference type="PANTHER" id="PTHR34107">
    <property type="entry name" value="SLL0198 PROTEIN-RELATED"/>
    <property type="match status" value="1"/>
</dbReference>
<dbReference type="Pfam" id="PF05685">
    <property type="entry name" value="Uma2"/>
    <property type="match status" value="1"/>
</dbReference>
<dbReference type="Proteomes" id="UP000185984">
    <property type="component" value="Unassembled WGS sequence"/>
</dbReference>
<feature type="domain" description="Putative restriction endonuclease" evidence="1">
    <location>
        <begin position="34"/>
        <end position="188"/>
    </location>
</feature>
<evidence type="ECO:0000259" key="1">
    <source>
        <dbReference type="Pfam" id="PF05685"/>
    </source>
</evidence>
<accession>A0A1U7HK17</accession>
<dbReference type="EMBL" id="MRCC01000014">
    <property type="protein sequence ID" value="OKH23932.1"/>
    <property type="molecule type" value="Genomic_DNA"/>
</dbReference>
<dbReference type="InterPro" id="IPR011335">
    <property type="entry name" value="Restrct_endonuc-II-like"/>
</dbReference>
<organism evidence="2 3">
    <name type="scientific">Chroogloeocystis siderophila 5.2 s.c.1</name>
    <dbReference type="NCBI Taxonomy" id="247279"/>
    <lineage>
        <taxon>Bacteria</taxon>
        <taxon>Bacillati</taxon>
        <taxon>Cyanobacteriota</taxon>
        <taxon>Cyanophyceae</taxon>
        <taxon>Oscillatoriophycideae</taxon>
        <taxon>Chroococcales</taxon>
        <taxon>Chroococcaceae</taxon>
        <taxon>Chroogloeocystis</taxon>
    </lineage>
</organism>
<dbReference type="OrthoDB" id="530973at2"/>
<dbReference type="RefSeq" id="WP_073550643.1">
    <property type="nucleotide sequence ID" value="NZ_CAWMVK010000006.1"/>
</dbReference>
<gene>
    <name evidence="2" type="ORF">NIES1031_16680</name>
</gene>